<keyword evidence="3" id="KW-1185">Reference proteome</keyword>
<accession>A0ABU1G1B5</accession>
<dbReference type="Proteomes" id="UP001264519">
    <property type="component" value="Unassembled WGS sequence"/>
</dbReference>
<comment type="caution">
    <text evidence="2">The sequence shown here is derived from an EMBL/GenBank/DDBJ whole genome shotgun (WGS) entry which is preliminary data.</text>
</comment>
<evidence type="ECO:0000313" key="2">
    <source>
        <dbReference type="EMBL" id="MDR5866722.1"/>
    </source>
</evidence>
<feature type="region of interest" description="Disordered" evidence="1">
    <location>
        <begin position="22"/>
        <end position="54"/>
    </location>
</feature>
<gene>
    <name evidence="2" type="ORF">QC818_08005</name>
</gene>
<evidence type="ECO:0000256" key="1">
    <source>
        <dbReference type="SAM" id="MobiDB-lite"/>
    </source>
</evidence>
<proteinExistence type="predicted"/>
<evidence type="ECO:0000313" key="3">
    <source>
        <dbReference type="Proteomes" id="UP001264519"/>
    </source>
</evidence>
<dbReference type="RefSeq" id="WP_309652317.1">
    <property type="nucleotide sequence ID" value="NZ_JARWAK010000005.1"/>
</dbReference>
<name>A0ABU1G1B5_9GAMM</name>
<protein>
    <submittedName>
        <fullName evidence="2">Uncharacterized protein</fullName>
    </submittedName>
</protein>
<reference evidence="2 3" key="1">
    <citation type="submission" date="2023-04" db="EMBL/GenBank/DDBJ databases">
        <title>A long-awaited taxogenomic arrangement of the family Halomonadaceae.</title>
        <authorList>
            <person name="De La Haba R."/>
            <person name="Chuvochina M."/>
            <person name="Wittouck S."/>
            <person name="Arahal D.R."/>
            <person name="Sanchez-Porro C."/>
            <person name="Hugenholtz P."/>
            <person name="Ventosa A."/>
        </authorList>
    </citation>
    <scope>NUCLEOTIDE SEQUENCE [LARGE SCALE GENOMIC DNA]</scope>
    <source>
        <strain evidence="2 3">DSM 23530</strain>
    </source>
</reference>
<organism evidence="2 3">
    <name type="scientific">Halomonas koreensis</name>
    <dbReference type="NCBI Taxonomy" id="245385"/>
    <lineage>
        <taxon>Bacteria</taxon>
        <taxon>Pseudomonadati</taxon>
        <taxon>Pseudomonadota</taxon>
        <taxon>Gammaproteobacteria</taxon>
        <taxon>Oceanospirillales</taxon>
        <taxon>Halomonadaceae</taxon>
        <taxon>Halomonas</taxon>
    </lineage>
</organism>
<dbReference type="EMBL" id="JARWAK010000005">
    <property type="protein sequence ID" value="MDR5866722.1"/>
    <property type="molecule type" value="Genomic_DNA"/>
</dbReference>
<feature type="compositionally biased region" description="Low complexity" evidence="1">
    <location>
        <begin position="22"/>
        <end position="35"/>
    </location>
</feature>
<sequence length="54" mass="5906">MLDSLAEDDLVRPELRNDAILASARRTATGTPRATLHQAAGSRPLDARFEEEEA</sequence>